<gene>
    <name evidence="2" type="primary">LOC104612174</name>
</gene>
<dbReference type="SMART" id="SM00028">
    <property type="entry name" value="TPR"/>
    <property type="match status" value="3"/>
</dbReference>
<dbReference type="FunCoup" id="A0A1U8BLG2">
    <property type="interactions" value="2"/>
</dbReference>
<dbReference type="AlphaFoldDB" id="A0A1U8BLG2"/>
<dbReference type="PANTHER" id="PTHR40375">
    <property type="entry name" value="SPORULATION-SPECIFIC PROTEIN 22"/>
    <property type="match status" value="1"/>
</dbReference>
<dbReference type="KEGG" id="nnu:104612174"/>
<dbReference type="GO" id="GO:0090173">
    <property type="term" value="P:regulation of synaptonemal complex assembly"/>
    <property type="evidence" value="ECO:0007669"/>
    <property type="project" value="InterPro"/>
</dbReference>
<dbReference type="eggNOG" id="KOG4814">
    <property type="taxonomic scope" value="Eukaryota"/>
</dbReference>
<evidence type="ECO:0000313" key="2">
    <source>
        <dbReference type="RefSeq" id="XP_010277800.1"/>
    </source>
</evidence>
<dbReference type="InterPro" id="IPR013940">
    <property type="entry name" value="Spo22/ZIP4/TEX11"/>
</dbReference>
<dbReference type="PANTHER" id="PTHR40375:SF2">
    <property type="entry name" value="SPORULATION-SPECIFIC PROTEIN 22"/>
    <property type="match status" value="1"/>
</dbReference>
<dbReference type="Proteomes" id="UP000189703">
    <property type="component" value="Unplaced"/>
</dbReference>
<dbReference type="InterPro" id="IPR019734">
    <property type="entry name" value="TPR_rpt"/>
</dbReference>
<dbReference type="PROSITE" id="PS50005">
    <property type="entry name" value="TPR"/>
    <property type="match status" value="1"/>
</dbReference>
<dbReference type="InterPro" id="IPR011990">
    <property type="entry name" value="TPR-like_helical_dom_sf"/>
</dbReference>
<keyword evidence="1" id="KW-1185">Reference proteome</keyword>
<dbReference type="STRING" id="4432.A0A1U8BLG2"/>
<proteinExistence type="predicted"/>
<dbReference type="Pfam" id="PF08631">
    <property type="entry name" value="SPO22"/>
    <property type="match status" value="1"/>
</dbReference>
<protein>
    <submittedName>
        <fullName evidence="2">TPR repeat-containing protein ZIP4</fullName>
    </submittedName>
</protein>
<dbReference type="Gene3D" id="1.25.40.10">
    <property type="entry name" value="Tetratricopeptide repeat domain"/>
    <property type="match status" value="1"/>
</dbReference>
<dbReference type="InterPro" id="IPR039057">
    <property type="entry name" value="Spo22/ZIP4"/>
</dbReference>
<sequence length="942" mass="104791">MKISELSPEIRLSSHESQSQILEEIEVLIKEAEGLSPEHPLPEKVCLKLQKSISRLSTVTPLSNSSKLQIWKLSYRLWNACVDLSNAIGIRSSATQVKVSEDLAKLRQISADLLLLGQDVKGIPSPAFKSASFFYKAGLIWHDMKKYDLAANCFEKATDLTSKVEINEISDSGERKLLLDLNIARSRTAWEVSDRNLSLMLLNRSKNMLFGYSESYKTLANQYMIFGRLVLSQNQASALNDALKLMNEALDLCEKGLRAVSRTDEALALKTLRSKCLRFMAAAHLQGEEFESVLKCIRVLREGDGSEDQHPSLPVLAMKAWLGLEKCKEAEKELKSLAVNKGIPEGIWVSAIEAYFQAAGVAGAETAKGVFLELLGRCHVSAAAAVRVVHRIIGSGGDGSRLRANVVAELVSDERVVALFAGETVTKERTAMHAVLWNCGADHFRSKDYEMSAEMFEMSLLYVPRDMEHRVVRAKCFRVLCLCHLGLSQLDQAEEFIDQANKLDPNISCFFLKFKIYLQKNDETGAINQMHAMPTCIDFTPDFLTLSAHEAIACGVLPVAVASLANLLNFYSPGKPMPTPEVVVFRTLITILAREPNNESEILKFMKRTQSRMSDLGHECFFGKGEVGKRERNWFAMNSWNIGTRNGREKNYELCAEFLQLASEFYGATLEGEVDENVDMVCKSLILCVSAKIASEKEKSGSFLDSDVKRAIELLDRAGKILTSSSSRHLPSDLQFNIEPRFFFIHTLNAYDLYGRLGDSGPKQLHLIKSFASSKACSPQYLLQLGLIATQGPRSNPDVANFALNSCLTALLSSPSPDYQNIALIIRKLIGLSSFHKSEADDEAYSMYKQACRIMVGLKEGEYPIEEGKWLVITAWNRAALPVRLGQVGVARRWMKIGLELAQYIPGMVGYRSCMEEFVAGFDKKFYSHDDAAGDADAGERS</sequence>
<dbReference type="OMA" id="NYETQMN"/>
<accession>A0A1U8BLG2</accession>
<dbReference type="GO" id="GO:0051321">
    <property type="term" value="P:meiotic cell cycle"/>
    <property type="evidence" value="ECO:0007669"/>
    <property type="project" value="InterPro"/>
</dbReference>
<name>A0A1U8BLG2_NELNU</name>
<dbReference type="GeneID" id="104612174"/>
<reference evidence="2" key="1">
    <citation type="submission" date="2025-08" db="UniProtKB">
        <authorList>
            <consortium name="RefSeq"/>
        </authorList>
    </citation>
    <scope>IDENTIFICATION</scope>
</reference>
<dbReference type="RefSeq" id="XP_010277800.1">
    <property type="nucleotide sequence ID" value="XM_010279498.2"/>
</dbReference>
<organism evidence="1 2">
    <name type="scientific">Nelumbo nucifera</name>
    <name type="common">Sacred lotus</name>
    <dbReference type="NCBI Taxonomy" id="4432"/>
    <lineage>
        <taxon>Eukaryota</taxon>
        <taxon>Viridiplantae</taxon>
        <taxon>Streptophyta</taxon>
        <taxon>Embryophyta</taxon>
        <taxon>Tracheophyta</taxon>
        <taxon>Spermatophyta</taxon>
        <taxon>Magnoliopsida</taxon>
        <taxon>Proteales</taxon>
        <taxon>Nelumbonaceae</taxon>
        <taxon>Nelumbo</taxon>
    </lineage>
</organism>
<dbReference type="OrthoDB" id="65716at2759"/>
<evidence type="ECO:0000313" key="1">
    <source>
        <dbReference type="Proteomes" id="UP000189703"/>
    </source>
</evidence>
<dbReference type="SUPFAM" id="SSF48452">
    <property type="entry name" value="TPR-like"/>
    <property type="match status" value="1"/>
</dbReference>